<keyword evidence="2" id="KW-0456">Lyase</keyword>
<keyword evidence="3" id="KW-1185">Reference proteome</keyword>
<evidence type="ECO:0000313" key="2">
    <source>
        <dbReference type="EMBL" id="MEC3860823.1"/>
    </source>
</evidence>
<organism evidence="2 3">
    <name type="scientific">Mesobacterium hydrothermale</name>
    <dbReference type="NCBI Taxonomy" id="3111907"/>
    <lineage>
        <taxon>Bacteria</taxon>
        <taxon>Pseudomonadati</taxon>
        <taxon>Pseudomonadota</taxon>
        <taxon>Alphaproteobacteria</taxon>
        <taxon>Rhodobacterales</taxon>
        <taxon>Roseobacteraceae</taxon>
        <taxon>Mesobacterium</taxon>
    </lineage>
</organism>
<dbReference type="InterPro" id="IPR025975">
    <property type="entry name" value="Polysacc_lyase"/>
</dbReference>
<gene>
    <name evidence="2" type="ORF">VK792_05965</name>
</gene>
<reference evidence="2 3" key="1">
    <citation type="submission" date="2024-01" db="EMBL/GenBank/DDBJ databases">
        <title>Mesobacterium rodlantinim sp. nov., isolated from shallow sea hydrothermal systems off Kueishantao Island.</title>
        <authorList>
            <person name="Su Z."/>
            <person name="Tang K."/>
        </authorList>
    </citation>
    <scope>NUCLEOTIDE SEQUENCE [LARGE SCALE GENOMIC DNA]</scope>
    <source>
        <strain evidence="2 3">TK19101</strain>
    </source>
</reference>
<accession>A0ABU6HEC8</accession>
<comment type="caution">
    <text evidence="2">The sequence shown here is derived from an EMBL/GenBank/DDBJ whole genome shotgun (WGS) entry which is preliminary data.</text>
</comment>
<dbReference type="Gene3D" id="2.60.120.200">
    <property type="match status" value="1"/>
</dbReference>
<dbReference type="Pfam" id="PF14099">
    <property type="entry name" value="Polysacc_lyase"/>
    <property type="match status" value="1"/>
</dbReference>
<protein>
    <submittedName>
        <fullName evidence="2">Heparin lyase I family protein</fullName>
    </submittedName>
</protein>
<evidence type="ECO:0000313" key="3">
    <source>
        <dbReference type="Proteomes" id="UP001348149"/>
    </source>
</evidence>
<dbReference type="PROSITE" id="PS51257">
    <property type="entry name" value="PROKAR_LIPOPROTEIN"/>
    <property type="match status" value="1"/>
</dbReference>
<feature type="chain" id="PRO_5045765428" evidence="1">
    <location>
        <begin position="17"/>
        <end position="314"/>
    </location>
</feature>
<dbReference type="RefSeq" id="WP_326296453.1">
    <property type="nucleotide sequence ID" value="NZ_JAYLLH010000006.1"/>
</dbReference>
<dbReference type="Proteomes" id="UP001348149">
    <property type="component" value="Unassembled WGS sequence"/>
</dbReference>
<proteinExistence type="predicted"/>
<feature type="signal peptide" evidence="1">
    <location>
        <begin position="1"/>
        <end position="16"/>
    </location>
</feature>
<dbReference type="GO" id="GO:0016829">
    <property type="term" value="F:lyase activity"/>
    <property type="evidence" value="ECO:0007669"/>
    <property type="project" value="UniProtKB-KW"/>
</dbReference>
<evidence type="ECO:0000256" key="1">
    <source>
        <dbReference type="SAM" id="SignalP"/>
    </source>
</evidence>
<name>A0ABU6HEC8_9RHOB</name>
<dbReference type="EMBL" id="JAYLLH010000006">
    <property type="protein sequence ID" value="MEC3860823.1"/>
    <property type="molecule type" value="Genomic_DNA"/>
</dbReference>
<keyword evidence="1" id="KW-0732">Signal</keyword>
<sequence length="314" mass="34864">MVKFSLVLACSAVVLAACQVVSLGNLASPARAPAAISADATAPAGYARLLNTTPYGFRYSVDGEPVRRGLVSERFELRSDECSGSDCGNPRYRSEIRMENDANRARLGQDSWYGWSFYNANVSSYPRDVALKTVFGQWKVDGDVPPAIRIVQIGRDEGDWAKCDPRVCTPASDGSKDVVLQLDDMQQAMGWGTAQNEGYICRLFSMDASKGEWTDIVLNTNFSNTSDGYLRAWVNGELACDYKGRVVATTDRAFRARPNHRRGIFVSYTTRWDNVQKSKPKPTMIVYYDEFLSGKSREEVDTRMRAAMGFGAKD</sequence>